<proteinExistence type="predicted"/>
<organism evidence="1 2">
    <name type="scientific">Desertifilum tharense IPPAS B-1220</name>
    <dbReference type="NCBI Taxonomy" id="1781255"/>
    <lineage>
        <taxon>Bacteria</taxon>
        <taxon>Bacillati</taxon>
        <taxon>Cyanobacteriota</taxon>
        <taxon>Cyanophyceae</taxon>
        <taxon>Desertifilales</taxon>
        <taxon>Desertifilaceae</taxon>
        <taxon>Desertifilum</taxon>
    </lineage>
</organism>
<dbReference type="Proteomes" id="UP000095472">
    <property type="component" value="Chromosome"/>
</dbReference>
<keyword evidence="2" id="KW-1185">Reference proteome</keyword>
<evidence type="ECO:0000313" key="1">
    <source>
        <dbReference type="EMBL" id="XPM63939.1"/>
    </source>
</evidence>
<evidence type="ECO:0000313" key="2">
    <source>
        <dbReference type="Proteomes" id="UP000095472"/>
    </source>
</evidence>
<name>A0ACD5GUI8_9CYAN</name>
<sequence length="326" mass="37213">MLAINFVSGITAIGKIQYPLRFLFAKSYPPIVRTDHQEVSRLVDYLRTIASQQQTVYIIPSGDLLSLNLIHNAERDLYGRKNAILNLVITPKFDSRDEYPLEGLLKSEYVVFSTPLHHRLKPSEEKVVKVVFDAFRQNQEFTQDFQRLPVEFFLEQDTVVSIYQRIRPTAIPVAIRMLDWMQAQIGDRPGSQLDWIILGQPFPSGLQKNPDNSYRIFTHPADRFPNPTASFLYIGELSPITQIRGEVKFADSQCIGTTLQFSTVDAEGTSRQVIQQQFTPHQDGKFTLSLPTAKARYLQMDVLNYQPIASVNHCTLEVNALHIQTD</sequence>
<accession>A0ACD5GUI8</accession>
<gene>
    <name evidence="1" type="ORF">BH720_033325</name>
</gene>
<reference evidence="1 2" key="1">
    <citation type="journal article" date="2016" name="Genome Announc.">
        <title>Draft Genome Sequence of the Thermotolerant Cyanobacterium Desertifilum sp. IPPAS B-1220.</title>
        <authorList>
            <person name="Mironov K.S."/>
            <person name="Sinetova M.A."/>
            <person name="Bolatkhan K."/>
            <person name="Zayadan B.K."/>
            <person name="Ustinova V.V."/>
            <person name="Kupriyanova E.V."/>
            <person name="Skrypnik A.N."/>
            <person name="Gogoleva N.E."/>
            <person name="Gogolev Y.V."/>
            <person name="Los D.A."/>
        </authorList>
    </citation>
    <scope>NUCLEOTIDE SEQUENCE [LARGE SCALE GENOMIC DNA]</scope>
    <source>
        <strain evidence="1 2">IPPAS B-1220</strain>
    </source>
</reference>
<dbReference type="EMBL" id="CP182909">
    <property type="protein sequence ID" value="XPM63939.1"/>
    <property type="molecule type" value="Genomic_DNA"/>
</dbReference>
<protein>
    <submittedName>
        <fullName evidence="1">Uncharacterized protein</fullName>
    </submittedName>
</protein>